<gene>
    <name evidence="6" type="ORF">NESM_000611400</name>
</gene>
<dbReference type="InterPro" id="IPR011990">
    <property type="entry name" value="TPR-like_helical_dom_sf"/>
</dbReference>
<organism evidence="6 7">
    <name type="scientific">Novymonas esmeraldas</name>
    <dbReference type="NCBI Taxonomy" id="1808958"/>
    <lineage>
        <taxon>Eukaryota</taxon>
        <taxon>Discoba</taxon>
        <taxon>Euglenozoa</taxon>
        <taxon>Kinetoplastea</taxon>
        <taxon>Metakinetoplastina</taxon>
        <taxon>Trypanosomatida</taxon>
        <taxon>Trypanosomatidae</taxon>
        <taxon>Novymonas</taxon>
    </lineage>
</organism>
<dbReference type="AlphaFoldDB" id="A0AAW0ET59"/>
<dbReference type="Gene3D" id="1.25.40.10">
    <property type="entry name" value="Tetratricopeptide repeat domain"/>
    <property type="match status" value="1"/>
</dbReference>
<evidence type="ECO:0000313" key="6">
    <source>
        <dbReference type="EMBL" id="KAK7196717.1"/>
    </source>
</evidence>
<name>A0AAW0ET59_9TRYP</name>
<feature type="region of interest" description="Disordered" evidence="4">
    <location>
        <begin position="505"/>
        <end position="526"/>
    </location>
</feature>
<evidence type="ECO:0000256" key="2">
    <source>
        <dbReference type="ARBA" id="ARBA00022803"/>
    </source>
</evidence>
<protein>
    <submittedName>
        <fullName evidence="6">TPR-repeat-containing chaperone protein DNAJ</fullName>
    </submittedName>
</protein>
<dbReference type="InterPro" id="IPR019734">
    <property type="entry name" value="TPR_rpt"/>
</dbReference>
<keyword evidence="2 3" id="KW-0802">TPR repeat</keyword>
<feature type="repeat" description="TPR" evidence="3">
    <location>
        <begin position="254"/>
        <end position="287"/>
    </location>
</feature>
<dbReference type="PRINTS" id="PR00625">
    <property type="entry name" value="JDOMAIN"/>
</dbReference>
<dbReference type="Pfam" id="PF00226">
    <property type="entry name" value="DnaJ"/>
    <property type="match status" value="1"/>
</dbReference>
<keyword evidence="7" id="KW-1185">Reference proteome</keyword>
<sequence>MTQDETTAAGSSGKEAWETLKEKGNEAFKSNAFAEAVLHYSVAIEAHPDEPVLYSNRSAAHLKQGHFLEAAHDAEKAVSIDNAFTKAYSRLHNALCNLGQFSRAAEALKAGLIAVSTSPNATPQDVKHLRELLASAEHASKVVPRVRHLLDTGALADASRAISGTYRDFPECPAVAFLYAEAHASSSPEAASKVLAPFAHSHSSDPDYLYLRAFVLYCRGQDGFSSAQSILRQTMLVDPDNAKSRVLLKRIRAIEVHKDAGNAAFKNKNAKEAVEEYTKAVECDPTNARMNATLRGNRAAAKMDLNDYKGALLDCDFAINNGATSAKIYARRSRIHEQLEKFDDAVRDMQQAAEADGTFEAELRQLRVRAKRSKRKDYYKVLGVSQQESNQDTLKRAYKKACLQWHPDKWAHASEEEKTHAEMQFKEIGEAFGVLSDPQKKRMYDSGQMDNDVEGANMPSGFGGDVNGGDIFHMMNFVFTNGSGQGGQFPGGGFQTGGFPSASFGGPFADGRGNGRRRPRGGTGFF</sequence>
<dbReference type="SUPFAM" id="SSF48452">
    <property type="entry name" value="TPR-like"/>
    <property type="match status" value="2"/>
</dbReference>
<reference evidence="6 7" key="1">
    <citation type="journal article" date="2021" name="MBio">
        <title>A New Model Trypanosomatid, Novymonas esmeraldas: Genomic Perception of Its 'Candidatus Pandoraea novymonadis' Endosymbiont.</title>
        <authorList>
            <person name="Zakharova A."/>
            <person name="Saura A."/>
            <person name="Butenko A."/>
            <person name="Podesvova L."/>
            <person name="Warmusova S."/>
            <person name="Kostygov A.Y."/>
            <person name="Nenarokova A."/>
            <person name="Lukes J."/>
            <person name="Opperdoes F.R."/>
            <person name="Yurchenko V."/>
        </authorList>
    </citation>
    <scope>NUCLEOTIDE SEQUENCE [LARGE SCALE GENOMIC DNA]</scope>
    <source>
        <strain evidence="6 7">E262AT.01</strain>
    </source>
</reference>
<evidence type="ECO:0000256" key="3">
    <source>
        <dbReference type="PROSITE-ProRule" id="PRU00339"/>
    </source>
</evidence>
<evidence type="ECO:0000256" key="1">
    <source>
        <dbReference type="ARBA" id="ARBA00022737"/>
    </source>
</evidence>
<evidence type="ECO:0000313" key="7">
    <source>
        <dbReference type="Proteomes" id="UP001430356"/>
    </source>
</evidence>
<dbReference type="EMBL" id="JAECZO010000083">
    <property type="protein sequence ID" value="KAK7196717.1"/>
    <property type="molecule type" value="Genomic_DNA"/>
</dbReference>
<dbReference type="PROSITE" id="PS50005">
    <property type="entry name" value="TPR"/>
    <property type="match status" value="1"/>
</dbReference>
<dbReference type="Proteomes" id="UP001430356">
    <property type="component" value="Unassembled WGS sequence"/>
</dbReference>
<dbReference type="InterPro" id="IPR001623">
    <property type="entry name" value="DnaJ_domain"/>
</dbReference>
<dbReference type="PROSITE" id="PS50076">
    <property type="entry name" value="DNAJ_2"/>
    <property type="match status" value="1"/>
</dbReference>
<dbReference type="SMART" id="SM00028">
    <property type="entry name" value="TPR"/>
    <property type="match status" value="6"/>
</dbReference>
<evidence type="ECO:0000256" key="4">
    <source>
        <dbReference type="SAM" id="MobiDB-lite"/>
    </source>
</evidence>
<dbReference type="SMART" id="SM00271">
    <property type="entry name" value="DnaJ"/>
    <property type="match status" value="1"/>
</dbReference>
<dbReference type="Pfam" id="PF13181">
    <property type="entry name" value="TPR_8"/>
    <property type="match status" value="2"/>
</dbReference>
<feature type="domain" description="J" evidence="5">
    <location>
        <begin position="377"/>
        <end position="448"/>
    </location>
</feature>
<dbReference type="InterPro" id="IPR036869">
    <property type="entry name" value="J_dom_sf"/>
</dbReference>
<evidence type="ECO:0000259" key="5">
    <source>
        <dbReference type="PROSITE" id="PS50076"/>
    </source>
</evidence>
<dbReference type="Gene3D" id="1.10.287.110">
    <property type="entry name" value="DnaJ domain"/>
    <property type="match status" value="1"/>
</dbReference>
<proteinExistence type="predicted"/>
<dbReference type="FunFam" id="1.10.287.110:FF:000144">
    <property type="entry name" value="TPR-repeat-containing chaperone protein DNAJ"/>
    <property type="match status" value="1"/>
</dbReference>
<comment type="caution">
    <text evidence="6">The sequence shown here is derived from an EMBL/GenBank/DDBJ whole genome shotgun (WGS) entry which is preliminary data.</text>
</comment>
<dbReference type="CDD" id="cd06257">
    <property type="entry name" value="DnaJ"/>
    <property type="match status" value="1"/>
</dbReference>
<dbReference type="PANTHER" id="PTHR45188">
    <property type="entry name" value="DNAJ PROTEIN P58IPK HOMOLOG"/>
    <property type="match status" value="1"/>
</dbReference>
<dbReference type="PANTHER" id="PTHR45188:SF2">
    <property type="entry name" value="DNAJ HOMOLOG SUBFAMILY C MEMBER 7"/>
    <property type="match status" value="1"/>
</dbReference>
<dbReference type="SUPFAM" id="SSF46565">
    <property type="entry name" value="Chaperone J-domain"/>
    <property type="match status" value="1"/>
</dbReference>
<keyword evidence="1" id="KW-0677">Repeat</keyword>
<accession>A0AAW0ET59</accession>